<dbReference type="Proteomes" id="UP000632195">
    <property type="component" value="Unassembled WGS sequence"/>
</dbReference>
<evidence type="ECO:0000259" key="1">
    <source>
        <dbReference type="Pfam" id="PF01796"/>
    </source>
</evidence>
<dbReference type="InterPro" id="IPR002878">
    <property type="entry name" value="ChsH2_C"/>
</dbReference>
<dbReference type="Pfam" id="PF12172">
    <property type="entry name" value="zf-ChsH2"/>
    <property type="match status" value="1"/>
</dbReference>
<comment type="caution">
    <text evidence="3">The sequence shown here is derived from an EMBL/GenBank/DDBJ whole genome shotgun (WGS) entry which is preliminary data.</text>
</comment>
<evidence type="ECO:0008006" key="5">
    <source>
        <dbReference type="Google" id="ProtNLM"/>
    </source>
</evidence>
<reference evidence="3" key="2">
    <citation type="submission" date="2022-09" db="EMBL/GenBank/DDBJ databases">
        <authorList>
            <person name="Sun Q."/>
            <person name="Ohkuma M."/>
        </authorList>
    </citation>
    <scope>NUCLEOTIDE SEQUENCE</scope>
    <source>
        <strain evidence="3">JCM 13583</strain>
    </source>
</reference>
<feature type="domain" description="ChsH2 C-terminal OB-fold" evidence="1">
    <location>
        <begin position="47"/>
        <end position="101"/>
    </location>
</feature>
<evidence type="ECO:0000313" key="3">
    <source>
        <dbReference type="EMBL" id="GGM75650.1"/>
    </source>
</evidence>
<dbReference type="Gene3D" id="6.10.30.10">
    <property type="match status" value="1"/>
</dbReference>
<dbReference type="PANTHER" id="PTHR34075">
    <property type="entry name" value="BLR3430 PROTEIN"/>
    <property type="match status" value="1"/>
</dbReference>
<dbReference type="AlphaFoldDB" id="A0AA37F9R2"/>
<dbReference type="Pfam" id="PF01796">
    <property type="entry name" value="OB_ChsH2_C"/>
    <property type="match status" value="1"/>
</dbReference>
<accession>A0AA37F9R2</accession>
<dbReference type="PANTHER" id="PTHR34075:SF5">
    <property type="entry name" value="BLR3430 PROTEIN"/>
    <property type="match status" value="1"/>
</dbReference>
<dbReference type="InterPro" id="IPR012340">
    <property type="entry name" value="NA-bd_OB-fold"/>
</dbReference>
<organism evidence="3 4">
    <name type="scientific">Thermogymnomonas acidicola</name>
    <dbReference type="NCBI Taxonomy" id="399579"/>
    <lineage>
        <taxon>Archaea</taxon>
        <taxon>Methanobacteriati</taxon>
        <taxon>Thermoplasmatota</taxon>
        <taxon>Thermoplasmata</taxon>
        <taxon>Thermoplasmatales</taxon>
        <taxon>Thermogymnomonas</taxon>
    </lineage>
</organism>
<sequence length="118" mass="12389">MLLEIEEKYMEAERSGLLPYCVCNMCGHRFFLPRAHCPACLSSDVSVTASDVTGKLVAFTVIRRVFSEPVAVGIADFGGLLVHGNMTTAEGLAVGMEVRVAGASTSGSPLLAPAGRTT</sequence>
<dbReference type="InterPro" id="IPR052513">
    <property type="entry name" value="Thioester_dehydratase-like"/>
</dbReference>
<dbReference type="RefSeq" id="WP_188681300.1">
    <property type="nucleotide sequence ID" value="NZ_BMNY01000002.1"/>
</dbReference>
<dbReference type="InterPro" id="IPR022002">
    <property type="entry name" value="ChsH2_Znr"/>
</dbReference>
<feature type="domain" description="ChsH2 rubredoxin-like zinc ribbon" evidence="2">
    <location>
        <begin position="11"/>
        <end position="45"/>
    </location>
</feature>
<reference evidence="3" key="1">
    <citation type="journal article" date="2014" name="Int. J. Syst. Evol. Microbiol.">
        <title>Complete genome sequence of Corynebacterium casei LMG S-19264T (=DSM 44701T), isolated from a smear-ripened cheese.</title>
        <authorList>
            <consortium name="US DOE Joint Genome Institute (JGI-PGF)"/>
            <person name="Walter F."/>
            <person name="Albersmeier A."/>
            <person name="Kalinowski J."/>
            <person name="Ruckert C."/>
        </authorList>
    </citation>
    <scope>NUCLEOTIDE SEQUENCE</scope>
    <source>
        <strain evidence="3">JCM 13583</strain>
    </source>
</reference>
<name>A0AA37F9R2_9ARCH</name>
<evidence type="ECO:0000313" key="4">
    <source>
        <dbReference type="Proteomes" id="UP000632195"/>
    </source>
</evidence>
<dbReference type="EMBL" id="BMNY01000002">
    <property type="protein sequence ID" value="GGM75650.1"/>
    <property type="molecule type" value="Genomic_DNA"/>
</dbReference>
<evidence type="ECO:0000259" key="2">
    <source>
        <dbReference type="Pfam" id="PF12172"/>
    </source>
</evidence>
<protein>
    <recommendedName>
        <fullName evidence="5">DUF35 domain-containing protein</fullName>
    </recommendedName>
</protein>
<keyword evidence="4" id="KW-1185">Reference proteome</keyword>
<gene>
    <name evidence="3" type="ORF">GCM10007108_11960</name>
</gene>
<dbReference type="SUPFAM" id="SSF50249">
    <property type="entry name" value="Nucleic acid-binding proteins"/>
    <property type="match status" value="1"/>
</dbReference>
<proteinExistence type="predicted"/>